<keyword evidence="2" id="KW-0472">Membrane</keyword>
<accession>A0A3L8NYR7</accession>
<evidence type="ECO:0000256" key="2">
    <source>
        <dbReference type="SAM" id="Phobius"/>
    </source>
</evidence>
<comment type="caution">
    <text evidence="3">The sequence shown here is derived from an EMBL/GenBank/DDBJ whole genome shotgun (WGS) entry which is preliminary data.</text>
</comment>
<keyword evidence="2" id="KW-1133">Transmembrane helix</keyword>
<dbReference type="OrthoDB" id="3779668at2"/>
<name>A0A3L8NYR7_9ACTN</name>
<evidence type="ECO:0000313" key="4">
    <source>
        <dbReference type="Proteomes" id="UP000281708"/>
    </source>
</evidence>
<proteinExistence type="predicted"/>
<gene>
    <name evidence="3" type="ORF">D9V37_16830</name>
</gene>
<evidence type="ECO:0000256" key="1">
    <source>
        <dbReference type="SAM" id="MobiDB-lite"/>
    </source>
</evidence>
<evidence type="ECO:0000313" key="3">
    <source>
        <dbReference type="EMBL" id="RLV47792.1"/>
    </source>
</evidence>
<organism evidence="3 4">
    <name type="scientific">Nocardioides mangrovicus</name>
    <dbReference type="NCBI Taxonomy" id="2478913"/>
    <lineage>
        <taxon>Bacteria</taxon>
        <taxon>Bacillati</taxon>
        <taxon>Actinomycetota</taxon>
        <taxon>Actinomycetes</taxon>
        <taxon>Propionibacteriales</taxon>
        <taxon>Nocardioidaceae</taxon>
        <taxon>Nocardioides</taxon>
    </lineage>
</organism>
<dbReference type="EMBL" id="RDBE01000010">
    <property type="protein sequence ID" value="RLV47792.1"/>
    <property type="molecule type" value="Genomic_DNA"/>
</dbReference>
<protein>
    <submittedName>
        <fullName evidence="3">Uncharacterized protein</fullName>
    </submittedName>
</protein>
<sequence>MNDTELDRALAASDPYPDGVPLDPRLEAAQRQLLEEIVHGPAARRPPLQRTVVLLAGVAAVVVLLVVVSTVVGRRASAPAPAPAASTTPSATTSTTTSTTSSTTSSATPSASSTAVATYSADNLALAASGPRLVLDAPGWSVTHLAMDDRTGEMGFGSGTRTLEVDWYPASSYAGYRDDRARVSAVRPLRMLGVEGRMVTYERGDYAVMLPPARGIFVEIRSQGLPGLAGYRALVAQLRQVDARTWLASLPSTVVVPDATTTTDLLAGIPLPPGFDRDVLSATGPQDSYQYGVKITGAVACGWLRSWTDGDAAARQRAVQALSTSHDWAILKQMSASGDFPAVVWQYADDLAAGRAPTGFEGALGCAH</sequence>
<dbReference type="AlphaFoldDB" id="A0A3L8NYR7"/>
<feature type="region of interest" description="Disordered" evidence="1">
    <location>
        <begin position="76"/>
        <end position="112"/>
    </location>
</feature>
<dbReference type="Proteomes" id="UP000281708">
    <property type="component" value="Unassembled WGS sequence"/>
</dbReference>
<feature type="transmembrane region" description="Helical" evidence="2">
    <location>
        <begin position="52"/>
        <end position="72"/>
    </location>
</feature>
<reference evidence="3 4" key="1">
    <citation type="submission" date="2018-10" db="EMBL/GenBank/DDBJ databases">
        <title>Marmoricola sp. 4Q3S-7 whole genome shotgun sequence.</title>
        <authorList>
            <person name="Li F."/>
        </authorList>
    </citation>
    <scope>NUCLEOTIDE SEQUENCE [LARGE SCALE GENOMIC DNA]</scope>
    <source>
        <strain evidence="3 4">4Q3S-7</strain>
    </source>
</reference>
<feature type="region of interest" description="Disordered" evidence="1">
    <location>
        <begin position="1"/>
        <end position="23"/>
    </location>
</feature>
<keyword evidence="2" id="KW-0812">Transmembrane</keyword>
<dbReference type="RefSeq" id="WP_121807298.1">
    <property type="nucleotide sequence ID" value="NZ_RDBE01000010.1"/>
</dbReference>
<keyword evidence="4" id="KW-1185">Reference proteome</keyword>